<feature type="domain" description="Protein kinase" evidence="2">
    <location>
        <begin position="51"/>
        <end position="252"/>
    </location>
</feature>
<proteinExistence type="predicted"/>
<dbReference type="Proteomes" id="UP001054889">
    <property type="component" value="Unassembled WGS sequence"/>
</dbReference>
<dbReference type="PANTHER" id="PTHR48055">
    <property type="entry name" value="LEUCINE-RICH REPEAT RECEPTOR PROTEIN KINASE EMS1"/>
    <property type="match status" value="1"/>
</dbReference>
<dbReference type="PROSITE" id="PS50011">
    <property type="entry name" value="PROTEIN_KINASE_DOM"/>
    <property type="match status" value="1"/>
</dbReference>
<protein>
    <recommendedName>
        <fullName evidence="2">Protein kinase domain-containing protein</fullName>
    </recommendedName>
</protein>
<organism evidence="3 4">
    <name type="scientific">Eleusine coracana subsp. coracana</name>
    <dbReference type="NCBI Taxonomy" id="191504"/>
    <lineage>
        <taxon>Eukaryota</taxon>
        <taxon>Viridiplantae</taxon>
        <taxon>Streptophyta</taxon>
        <taxon>Embryophyta</taxon>
        <taxon>Tracheophyta</taxon>
        <taxon>Spermatophyta</taxon>
        <taxon>Magnoliopsida</taxon>
        <taxon>Liliopsida</taxon>
        <taxon>Poales</taxon>
        <taxon>Poaceae</taxon>
        <taxon>PACMAD clade</taxon>
        <taxon>Chloridoideae</taxon>
        <taxon>Cynodonteae</taxon>
        <taxon>Eleusininae</taxon>
        <taxon>Eleusine</taxon>
    </lineage>
</organism>
<sequence>MCFWGCFLYKNFGKKDIHGFRVELCGGSSVVMFHGDLPYSTKDILRKMDTMGEDNIIGSGGFGTVYKLTMDDGNIFALKRIMKTNEGLDRFFDRELEILGSVKHRYLVNLRGYCNSPSSKLLIYDYLPGGSLDEVLHEYMQSGRATEKTDVYSFGVLVLEILSGKRPTDSSFIEKGLNIVGWLNFLASENRERDIVDQNCEGVQIETLDALLSLAKQCVSSLPEERPTMHRVVQMLESDVITPCPSDFYDSE</sequence>
<dbReference type="InterPro" id="IPR000719">
    <property type="entry name" value="Prot_kinase_dom"/>
</dbReference>
<evidence type="ECO:0000259" key="2">
    <source>
        <dbReference type="PROSITE" id="PS50011"/>
    </source>
</evidence>
<dbReference type="InterPro" id="IPR017441">
    <property type="entry name" value="Protein_kinase_ATP_BS"/>
</dbReference>
<dbReference type="GO" id="GO:0005886">
    <property type="term" value="C:plasma membrane"/>
    <property type="evidence" value="ECO:0007669"/>
    <property type="project" value="TreeGrafter"/>
</dbReference>
<evidence type="ECO:0000313" key="3">
    <source>
        <dbReference type="EMBL" id="GJN30997.1"/>
    </source>
</evidence>
<reference evidence="3" key="2">
    <citation type="submission" date="2021-12" db="EMBL/GenBank/DDBJ databases">
        <title>Resequencing data analysis of finger millet.</title>
        <authorList>
            <person name="Hatakeyama M."/>
            <person name="Aluri S."/>
            <person name="Balachadran M.T."/>
            <person name="Sivarajan S.R."/>
            <person name="Poveda L."/>
            <person name="Shimizu-Inatsugi R."/>
            <person name="Schlapbach R."/>
            <person name="Sreeman S.M."/>
            <person name="Shimizu K.K."/>
        </authorList>
    </citation>
    <scope>NUCLEOTIDE SEQUENCE</scope>
</reference>
<dbReference type="PANTHER" id="PTHR48055:SF27">
    <property type="entry name" value="LRR RECEPTOR-LIKE SERINE_THREONINE-PROTEIN KINASE FEI 2"/>
    <property type="match status" value="1"/>
</dbReference>
<dbReference type="Gene3D" id="1.10.510.10">
    <property type="entry name" value="Transferase(Phosphotransferase) domain 1"/>
    <property type="match status" value="1"/>
</dbReference>
<comment type="caution">
    <text evidence="3">The sequence shown here is derived from an EMBL/GenBank/DDBJ whole genome shotgun (WGS) entry which is preliminary data.</text>
</comment>
<keyword evidence="4" id="KW-1185">Reference proteome</keyword>
<evidence type="ECO:0000313" key="4">
    <source>
        <dbReference type="Proteomes" id="UP001054889"/>
    </source>
</evidence>
<reference evidence="3" key="1">
    <citation type="journal article" date="2018" name="DNA Res.">
        <title>Multiple hybrid de novo genome assembly of finger millet, an orphan allotetraploid crop.</title>
        <authorList>
            <person name="Hatakeyama M."/>
            <person name="Aluri S."/>
            <person name="Balachadran M.T."/>
            <person name="Sivarajan S.R."/>
            <person name="Patrignani A."/>
            <person name="Gruter S."/>
            <person name="Poveda L."/>
            <person name="Shimizu-Inatsugi R."/>
            <person name="Baeten J."/>
            <person name="Francoijs K.J."/>
            <person name="Nataraja K.N."/>
            <person name="Reddy Y.A.N."/>
            <person name="Phadnis S."/>
            <person name="Ravikumar R.L."/>
            <person name="Schlapbach R."/>
            <person name="Sreeman S.M."/>
            <person name="Shimizu K.K."/>
        </authorList>
    </citation>
    <scope>NUCLEOTIDE SEQUENCE</scope>
</reference>
<keyword evidence="1" id="KW-0067">ATP-binding</keyword>
<name>A0AAV5F8L8_ELECO</name>
<accession>A0AAV5F8L8</accession>
<keyword evidence="1" id="KW-0547">Nucleotide-binding</keyword>
<dbReference type="AlphaFoldDB" id="A0AAV5F8L8"/>
<gene>
    <name evidence="3" type="primary">gb19351</name>
    <name evidence="3" type="ORF">PR202_gb19351</name>
</gene>
<evidence type="ECO:0000256" key="1">
    <source>
        <dbReference type="PROSITE-ProRule" id="PRU10141"/>
    </source>
</evidence>
<dbReference type="PROSITE" id="PS00107">
    <property type="entry name" value="PROTEIN_KINASE_ATP"/>
    <property type="match status" value="1"/>
</dbReference>
<dbReference type="Pfam" id="PF00069">
    <property type="entry name" value="Pkinase"/>
    <property type="match status" value="1"/>
</dbReference>
<dbReference type="InterPro" id="IPR051564">
    <property type="entry name" value="LRR_receptor-like_kinase"/>
</dbReference>
<dbReference type="InterPro" id="IPR011009">
    <property type="entry name" value="Kinase-like_dom_sf"/>
</dbReference>
<dbReference type="GO" id="GO:0004672">
    <property type="term" value="F:protein kinase activity"/>
    <property type="evidence" value="ECO:0007669"/>
    <property type="project" value="InterPro"/>
</dbReference>
<dbReference type="FunFam" id="3.30.200.20:FF:000282">
    <property type="entry name" value="LRR receptor-like serine/threonine-protein kinase FEI 1"/>
    <property type="match status" value="1"/>
</dbReference>
<feature type="binding site" evidence="1">
    <location>
        <position position="83"/>
    </location>
    <ligand>
        <name>ATP</name>
        <dbReference type="ChEBI" id="CHEBI:30616"/>
    </ligand>
</feature>
<dbReference type="GO" id="GO:0005524">
    <property type="term" value="F:ATP binding"/>
    <property type="evidence" value="ECO:0007669"/>
    <property type="project" value="UniProtKB-UniRule"/>
</dbReference>
<dbReference type="EMBL" id="BQKI01000082">
    <property type="protein sequence ID" value="GJN30997.1"/>
    <property type="molecule type" value="Genomic_DNA"/>
</dbReference>
<dbReference type="SUPFAM" id="SSF56112">
    <property type="entry name" value="Protein kinase-like (PK-like)"/>
    <property type="match status" value="1"/>
</dbReference>
<dbReference type="Gene3D" id="3.30.200.20">
    <property type="entry name" value="Phosphorylase Kinase, domain 1"/>
    <property type="match status" value="1"/>
</dbReference>